<comment type="catalytic activity">
    <reaction evidence="1">
        <text>a ribonucleoside 3'-phosphate + H2O = a ribonucleoside + phosphate</text>
        <dbReference type="Rhea" id="RHEA:10144"/>
        <dbReference type="ChEBI" id="CHEBI:13197"/>
        <dbReference type="ChEBI" id="CHEBI:15377"/>
        <dbReference type="ChEBI" id="CHEBI:18254"/>
        <dbReference type="ChEBI" id="CHEBI:43474"/>
        <dbReference type="EC" id="3.1.3.6"/>
    </reaction>
</comment>
<dbReference type="Gene3D" id="3.60.21.10">
    <property type="match status" value="1"/>
</dbReference>
<dbReference type="Gene3D" id="3.90.780.10">
    <property type="entry name" value="5'-Nucleotidase, C-terminal domain"/>
    <property type="match status" value="1"/>
</dbReference>
<comment type="similarity">
    <text evidence="5 11">Belongs to the 5'-nucleotidase family.</text>
</comment>
<dbReference type="GO" id="GO:0008663">
    <property type="term" value="F:2',3'-cyclic-nucleotide 2'-phosphodiesterase activity"/>
    <property type="evidence" value="ECO:0007669"/>
    <property type="project" value="UniProtKB-EC"/>
</dbReference>
<proteinExistence type="inferred from homology"/>
<dbReference type="OrthoDB" id="9803927at2"/>
<evidence type="ECO:0000256" key="2">
    <source>
        <dbReference type="ARBA" id="ARBA00001730"/>
    </source>
</evidence>
<evidence type="ECO:0000256" key="4">
    <source>
        <dbReference type="ARBA" id="ARBA00004196"/>
    </source>
</evidence>
<dbReference type="PANTHER" id="PTHR11575:SF6">
    <property type="entry name" value="2',3'-CYCLIC-NUCLEOTIDE 2'-PHOSPHODIESTERASE_3'-NUCLEOTIDASE"/>
    <property type="match status" value="1"/>
</dbReference>
<comment type="cofactor">
    <cofactor evidence="3">
        <name>a divalent metal cation</name>
        <dbReference type="ChEBI" id="CHEBI:60240"/>
    </cofactor>
</comment>
<evidence type="ECO:0000256" key="5">
    <source>
        <dbReference type="ARBA" id="ARBA00006654"/>
    </source>
</evidence>
<dbReference type="GO" id="GO:0030288">
    <property type="term" value="C:outer membrane-bounded periplasmic space"/>
    <property type="evidence" value="ECO:0007669"/>
    <property type="project" value="TreeGrafter"/>
</dbReference>
<dbReference type="PROSITE" id="PS51318">
    <property type="entry name" value="TAT"/>
    <property type="match status" value="1"/>
</dbReference>
<dbReference type="InterPro" id="IPR006311">
    <property type="entry name" value="TAT_signal"/>
</dbReference>
<comment type="subcellular location">
    <subcellularLocation>
        <location evidence="4">Cell envelope</location>
    </subcellularLocation>
</comment>
<evidence type="ECO:0000256" key="10">
    <source>
        <dbReference type="ARBA" id="ARBA00023268"/>
    </source>
</evidence>
<dbReference type="RefSeq" id="WP_072605550.1">
    <property type="nucleotide sequence ID" value="NZ_CP018171.1"/>
</dbReference>
<name>A0A1L3ST12_9HYPH</name>
<dbReference type="KEGG" id="meso:BSQ44_14940"/>
<evidence type="ECO:0000256" key="8">
    <source>
        <dbReference type="ARBA" id="ARBA00022741"/>
    </source>
</evidence>
<keyword evidence="6" id="KW-0479">Metal-binding</keyword>
<dbReference type="InterPro" id="IPR006179">
    <property type="entry name" value="5_nucleotidase/apyrase"/>
</dbReference>
<dbReference type="GO" id="GO:0046872">
    <property type="term" value="F:metal ion binding"/>
    <property type="evidence" value="ECO:0007669"/>
    <property type="project" value="UniProtKB-KW"/>
</dbReference>
<evidence type="ECO:0000256" key="11">
    <source>
        <dbReference type="RuleBase" id="RU362119"/>
    </source>
</evidence>
<dbReference type="CDD" id="cd07410">
    <property type="entry name" value="MPP_CpdB_N"/>
    <property type="match status" value="1"/>
</dbReference>
<gene>
    <name evidence="14" type="primary">cpdB</name>
    <name evidence="14" type="ORF">BSQ44_14940</name>
</gene>
<evidence type="ECO:0000259" key="13">
    <source>
        <dbReference type="Pfam" id="PF02872"/>
    </source>
</evidence>
<accession>A0A1L3ST12</accession>
<dbReference type="PANTHER" id="PTHR11575">
    <property type="entry name" value="5'-NUCLEOTIDASE-RELATED"/>
    <property type="match status" value="1"/>
</dbReference>
<dbReference type="SUPFAM" id="SSF55816">
    <property type="entry name" value="5'-nucleotidase (syn. UDP-sugar hydrolase), C-terminal domain"/>
    <property type="match status" value="1"/>
</dbReference>
<protein>
    <submittedName>
        <fullName evidence="14">2',3'-cyclic-nucleotide 2'-phosphodiesterase</fullName>
    </submittedName>
</protein>
<dbReference type="InterPro" id="IPR008334">
    <property type="entry name" value="5'-Nucleotdase_C"/>
</dbReference>
<organism evidence="14 15">
    <name type="scientific">Aquibium oceanicum</name>
    <dbReference type="NCBI Taxonomy" id="1670800"/>
    <lineage>
        <taxon>Bacteria</taxon>
        <taxon>Pseudomonadati</taxon>
        <taxon>Pseudomonadota</taxon>
        <taxon>Alphaproteobacteria</taxon>
        <taxon>Hyphomicrobiales</taxon>
        <taxon>Phyllobacteriaceae</taxon>
        <taxon>Aquibium</taxon>
    </lineage>
</organism>
<keyword evidence="15" id="KW-1185">Reference proteome</keyword>
<evidence type="ECO:0000259" key="12">
    <source>
        <dbReference type="Pfam" id="PF00149"/>
    </source>
</evidence>
<evidence type="ECO:0000313" key="14">
    <source>
        <dbReference type="EMBL" id="APH72510.1"/>
    </source>
</evidence>
<sequence length="660" mass="71798">MSTLIHRMSRRSFLSGAAAVGGLVVLHPFAARAQANQAHLRIMETTDIHVHVYPYDYYADKPNDTMGLARTASLIDAVRAEAGNSMLVDNGDFLQGNPMGDYIAYERGMKEGDTHPVIAAMNVLGYDVGTLGNHEFNYGLDFMFNVVNGAGFPWVCANLTKGQLASDPKDDELFFKPYVILEKMVKDGAGNESPVKVGFIGFVPPQIMVWDVRHLEGKAQTRDIVEAAKAWVPAMKEEGADIVIALSHSGIDGSGPVERMENASLYLAGVEGIDAVMTGHQHLVFPGPKSWDAIEGVDPVKGTLQGKPAVMGGFWGSHMGLIDLLLEKDGNSWRIADFTTEARPIYERTEDRKIVPLVESKEAVLAAAKDEHEATLEYVRTSVGQTSAPLHSFFALVADDPSVQIVSQAQTWYIKDMLKETEYKDLPVLSAAAPFKAGGRGGPEYFTEVKAGDVAIKNVADLYLYPNTVQAVVITGADVKNWLEMSAGMFNQVEPGATDAPLLNTDFPSYNFDIIDGVTYEIDLSEPMKYDKTGAVINADANRIKNLEFDGKPIDPEQKFVVASNNYRAGGGGNFPGITSEKVVFAAPDTNRDVIVRYIIDQGTINPSADANWHFAPLENTTVVFETGPRAKEYLSDVKGVNIEPAGEGADGFAKYRITL</sequence>
<dbReference type="InterPro" id="IPR029052">
    <property type="entry name" value="Metallo-depent_PP-like"/>
</dbReference>
<dbReference type="GO" id="GO:0009166">
    <property type="term" value="P:nucleotide catabolic process"/>
    <property type="evidence" value="ECO:0007669"/>
    <property type="project" value="InterPro"/>
</dbReference>
<keyword evidence="9 11" id="KW-0378">Hydrolase</keyword>
<keyword evidence="7 11" id="KW-0732">Signal</keyword>
<dbReference type="InterPro" id="IPR004843">
    <property type="entry name" value="Calcineurin-like_PHP"/>
</dbReference>
<dbReference type="InterPro" id="IPR041827">
    <property type="entry name" value="CpdB_N"/>
</dbReference>
<keyword evidence="10" id="KW-0511">Multifunctional enzyme</keyword>
<dbReference type="InterPro" id="IPR036907">
    <property type="entry name" value="5'-Nucleotdase_C_sf"/>
</dbReference>
<dbReference type="GO" id="GO:0000166">
    <property type="term" value="F:nucleotide binding"/>
    <property type="evidence" value="ECO:0007669"/>
    <property type="project" value="UniProtKB-KW"/>
</dbReference>
<dbReference type="GO" id="GO:0008254">
    <property type="term" value="F:3'-nucleotidase activity"/>
    <property type="evidence" value="ECO:0007669"/>
    <property type="project" value="UniProtKB-EC"/>
</dbReference>
<evidence type="ECO:0000256" key="7">
    <source>
        <dbReference type="ARBA" id="ARBA00022729"/>
    </source>
</evidence>
<reference evidence="15" key="1">
    <citation type="submission" date="2016-11" db="EMBL/GenBank/DDBJ databases">
        <title>Mesorhizobium oceanicum sp. nov., isolated from deep seawater in South China Sea.</title>
        <authorList>
            <person name="Fu G.-Y."/>
        </authorList>
    </citation>
    <scope>NUCLEOTIDE SEQUENCE [LARGE SCALE GENOMIC DNA]</scope>
    <source>
        <strain evidence="15">B7</strain>
    </source>
</reference>
<dbReference type="Pfam" id="PF02872">
    <property type="entry name" value="5_nucleotid_C"/>
    <property type="match status" value="1"/>
</dbReference>
<dbReference type="AlphaFoldDB" id="A0A1L3ST12"/>
<evidence type="ECO:0000256" key="6">
    <source>
        <dbReference type="ARBA" id="ARBA00022723"/>
    </source>
</evidence>
<dbReference type="Proteomes" id="UP000182840">
    <property type="component" value="Chromosome"/>
</dbReference>
<feature type="domain" description="Calcineurin-like phosphoesterase" evidence="12">
    <location>
        <begin position="40"/>
        <end position="282"/>
    </location>
</feature>
<comment type="catalytic activity">
    <reaction evidence="2">
        <text>a nucleoside 2',3'-cyclic phosphate + H2O = a nucleoside 3'-phosphate + H(+)</text>
        <dbReference type="Rhea" id="RHEA:19621"/>
        <dbReference type="ChEBI" id="CHEBI:15377"/>
        <dbReference type="ChEBI" id="CHEBI:15378"/>
        <dbReference type="ChEBI" id="CHEBI:66949"/>
        <dbReference type="ChEBI" id="CHEBI:66954"/>
        <dbReference type="EC" id="3.1.4.16"/>
    </reaction>
</comment>
<dbReference type="InterPro" id="IPR006146">
    <property type="entry name" value="5'-Nucleotdase_CS"/>
</dbReference>
<evidence type="ECO:0000313" key="15">
    <source>
        <dbReference type="Proteomes" id="UP000182840"/>
    </source>
</evidence>
<keyword evidence="8 11" id="KW-0547">Nucleotide-binding</keyword>
<dbReference type="PROSITE" id="PS00786">
    <property type="entry name" value="5_NUCLEOTIDASE_2"/>
    <property type="match status" value="1"/>
</dbReference>
<evidence type="ECO:0000256" key="1">
    <source>
        <dbReference type="ARBA" id="ARBA00000527"/>
    </source>
</evidence>
<dbReference type="EMBL" id="CP018171">
    <property type="protein sequence ID" value="APH72510.1"/>
    <property type="molecule type" value="Genomic_DNA"/>
</dbReference>
<evidence type="ECO:0000256" key="3">
    <source>
        <dbReference type="ARBA" id="ARBA00001968"/>
    </source>
</evidence>
<dbReference type="PRINTS" id="PR01607">
    <property type="entry name" value="APYRASEFAMLY"/>
</dbReference>
<dbReference type="SUPFAM" id="SSF56300">
    <property type="entry name" value="Metallo-dependent phosphatases"/>
    <property type="match status" value="1"/>
</dbReference>
<feature type="chain" id="PRO_5011812257" evidence="11">
    <location>
        <begin position="34"/>
        <end position="660"/>
    </location>
</feature>
<dbReference type="NCBIfam" id="NF006938">
    <property type="entry name" value="PRK09420.1"/>
    <property type="match status" value="1"/>
</dbReference>
<dbReference type="Pfam" id="PF00149">
    <property type="entry name" value="Metallophos"/>
    <property type="match status" value="1"/>
</dbReference>
<dbReference type="STRING" id="1670800.BSQ44_14940"/>
<feature type="domain" description="5'-Nucleotidase C-terminal" evidence="13">
    <location>
        <begin position="446"/>
        <end position="576"/>
    </location>
</feature>
<feature type="signal peptide" evidence="11">
    <location>
        <begin position="1"/>
        <end position="33"/>
    </location>
</feature>
<evidence type="ECO:0000256" key="9">
    <source>
        <dbReference type="ARBA" id="ARBA00022801"/>
    </source>
</evidence>